<keyword evidence="2" id="KW-1133">Transmembrane helix</keyword>
<reference evidence="4" key="1">
    <citation type="submission" date="2020-03" db="EMBL/GenBank/DDBJ databases">
        <title>Intra-Species Differences in Population Size shape Life History and Genome Evolution.</title>
        <authorList>
            <person name="Willemsen D."/>
            <person name="Cui R."/>
            <person name="Valenzano D.R."/>
        </authorList>
    </citation>
    <scope>NUCLEOTIDE SEQUENCE</scope>
    <source>
        <strain evidence="4">GRZ</strain>
        <tissue evidence="4">Whole</tissue>
    </source>
</reference>
<dbReference type="EMBL" id="JAAVVJ010000005">
    <property type="protein sequence ID" value="KAF7222538.1"/>
    <property type="molecule type" value="Genomic_DNA"/>
</dbReference>
<dbReference type="Proteomes" id="UP000822369">
    <property type="component" value="Chromosome 5"/>
</dbReference>
<organism evidence="4 5">
    <name type="scientific">Nothobranchius furzeri</name>
    <name type="common">Turquoise killifish</name>
    <dbReference type="NCBI Taxonomy" id="105023"/>
    <lineage>
        <taxon>Eukaryota</taxon>
        <taxon>Metazoa</taxon>
        <taxon>Chordata</taxon>
        <taxon>Craniata</taxon>
        <taxon>Vertebrata</taxon>
        <taxon>Euteleostomi</taxon>
        <taxon>Actinopterygii</taxon>
        <taxon>Neopterygii</taxon>
        <taxon>Teleostei</taxon>
        <taxon>Neoteleostei</taxon>
        <taxon>Acanthomorphata</taxon>
        <taxon>Ovalentaria</taxon>
        <taxon>Atherinomorphae</taxon>
        <taxon>Cyprinodontiformes</taxon>
        <taxon>Nothobranchiidae</taxon>
        <taxon>Nothobranchius</taxon>
    </lineage>
</organism>
<evidence type="ECO:0008006" key="6">
    <source>
        <dbReference type="Google" id="ProtNLM"/>
    </source>
</evidence>
<keyword evidence="3" id="KW-0732">Signal</keyword>
<feature type="region of interest" description="Disordered" evidence="1">
    <location>
        <begin position="33"/>
        <end position="53"/>
    </location>
</feature>
<sequence length="116" mass="12261">MVSSSVCRAVLLALFSLLIAFVHTETVLDTSLTSRDHQDTMSGDPPAEGTTKAPFQDVTDQSFTFDYEDSTLPQILDEDGGVLGPGAITAIVIAVFLGASVLLALIVITVRKFTAS</sequence>
<keyword evidence="2" id="KW-0472">Membrane</keyword>
<dbReference type="InterPro" id="IPR031500">
    <property type="entry name" value="SNORC"/>
</dbReference>
<protein>
    <recommendedName>
        <fullName evidence="6">Secondary ossification center associated regulator of chondrocyte maturation</fullName>
    </recommendedName>
</protein>
<evidence type="ECO:0000256" key="2">
    <source>
        <dbReference type="SAM" id="Phobius"/>
    </source>
</evidence>
<dbReference type="GO" id="GO:0051216">
    <property type="term" value="P:cartilage development"/>
    <property type="evidence" value="ECO:0007669"/>
    <property type="project" value="InterPro"/>
</dbReference>
<evidence type="ECO:0000313" key="4">
    <source>
        <dbReference type="EMBL" id="KAF7222538.1"/>
    </source>
</evidence>
<accession>A0A9D2YLW4</accession>
<keyword evidence="2" id="KW-0812">Transmembrane</keyword>
<evidence type="ECO:0000256" key="3">
    <source>
        <dbReference type="SAM" id="SignalP"/>
    </source>
</evidence>
<evidence type="ECO:0000313" key="5">
    <source>
        <dbReference type="Proteomes" id="UP000822369"/>
    </source>
</evidence>
<dbReference type="PANTHER" id="PTHR28453:SF1">
    <property type="entry name" value="PROTEIN SNORC"/>
    <property type="match status" value="1"/>
</dbReference>
<comment type="caution">
    <text evidence="4">The sequence shown here is derived from an EMBL/GenBank/DDBJ whole genome shotgun (WGS) entry which is preliminary data.</text>
</comment>
<gene>
    <name evidence="4" type="ORF">G4P62_009047</name>
</gene>
<dbReference type="OMA" id="NQDTMSG"/>
<proteinExistence type="predicted"/>
<dbReference type="PANTHER" id="PTHR28453">
    <property type="entry name" value="PROTEIN SNORC"/>
    <property type="match status" value="1"/>
</dbReference>
<dbReference type="OrthoDB" id="8941387at2759"/>
<dbReference type="AlphaFoldDB" id="A0A9D2YLW4"/>
<dbReference type="KEGG" id="nfu:107383957"/>
<feature type="transmembrane region" description="Helical" evidence="2">
    <location>
        <begin position="87"/>
        <end position="110"/>
    </location>
</feature>
<name>A0A9D2YLW4_NOTFU</name>
<dbReference type="Pfam" id="PF15756">
    <property type="entry name" value="DUF4690"/>
    <property type="match status" value="1"/>
</dbReference>
<feature type="signal peptide" evidence="3">
    <location>
        <begin position="1"/>
        <end position="24"/>
    </location>
</feature>
<feature type="chain" id="PRO_5038409914" description="Secondary ossification center associated regulator of chondrocyte maturation" evidence="3">
    <location>
        <begin position="25"/>
        <end position="116"/>
    </location>
</feature>
<evidence type="ECO:0000256" key="1">
    <source>
        <dbReference type="SAM" id="MobiDB-lite"/>
    </source>
</evidence>